<dbReference type="EMBL" id="CP028941">
    <property type="protein sequence ID" value="QKM62690.1"/>
    <property type="molecule type" value="Genomic_DNA"/>
</dbReference>
<evidence type="ECO:0000259" key="2">
    <source>
        <dbReference type="Pfam" id="PF12969"/>
    </source>
</evidence>
<name>A0A6M9PIH3_9BURK</name>
<gene>
    <name evidence="3" type="ORF">DCO16_06250</name>
</gene>
<dbReference type="InterPro" id="IPR024618">
    <property type="entry name" value="DUF3857"/>
</dbReference>
<dbReference type="SUPFAM" id="SSF54001">
    <property type="entry name" value="Cysteine proteinases"/>
    <property type="match status" value="1"/>
</dbReference>
<evidence type="ECO:0000313" key="4">
    <source>
        <dbReference type="Proteomes" id="UP000500806"/>
    </source>
</evidence>
<dbReference type="Pfam" id="PF01841">
    <property type="entry name" value="Transglut_core"/>
    <property type="match status" value="1"/>
</dbReference>
<sequence length="634" mass="70648">MKVCLQPASKLATFFVGLVLLTNTSITSAVKEEPKPLTSFSVTERAVVNETIYPNGTVVEINELTILVKSQLAVESESQADLPYNSTLSTLEVLEAYTITPAGEKIPVAANAIRTVEDDNSKGAAMFSDQKHKIIIFPKVTPGARTYYKTKLITHTPLMPGYFFARLNFSPSLEALSYEYNLSYPESLKLYTETKGVKQVRDEVIDGTRHVGYNYQNLQIKKKEQLQVSIGDFAPYIHISSFANQIEFAKAYEERIQGKMLVTPEVQKLADEITQGIKKESSQDTQKAQARAIYNWVTRNIRYVAIYLGDGGIIPHDVNSIIANRYGDCKDHNALLISLLAAKGIRASSALINSGQAYTLPQYPVISPFNHVITYIPQWDLYVDSTAEMAPFGVLPDDELDKPTLLTALAKIGHTPKPKKEDDYIVTGVTMGVMPNGEIIGKSHTMYLGSAAIEARYRYEGVDSSLSEGMVKNALSKFRQTGEGSIKTSDVYDLDKPFTSSTEFALDAIANVPGRGAITVPVGLAPGELMKIAYSRPPEKFENPYTCSSRIVREAYQIQFPKNVKVTKIPKDVNYKKGNIEYESAYVLKNNLVTIVRLLEVQRPGAVCPPEELQKWRDFYQVFIKDIRGQIFYE</sequence>
<dbReference type="Proteomes" id="UP000500806">
    <property type="component" value="Chromosome"/>
</dbReference>
<dbReference type="KEGG" id="pani:DCO16_06250"/>
<feature type="domain" description="Transglutaminase-like" evidence="1">
    <location>
        <begin position="269"/>
        <end position="347"/>
    </location>
</feature>
<keyword evidence="4" id="KW-1185">Reference proteome</keyword>
<dbReference type="Gene3D" id="3.10.620.30">
    <property type="match status" value="1"/>
</dbReference>
<dbReference type="InterPro" id="IPR002931">
    <property type="entry name" value="Transglutaminase-like"/>
</dbReference>
<dbReference type="Pfam" id="PF12969">
    <property type="entry name" value="DUF3857"/>
    <property type="match status" value="1"/>
</dbReference>
<dbReference type="Gene3D" id="2.60.120.1130">
    <property type="match status" value="1"/>
</dbReference>
<dbReference type="RefSeq" id="WP_173942853.1">
    <property type="nucleotide sequence ID" value="NZ_CBCSCD010000001.1"/>
</dbReference>
<dbReference type="Gene3D" id="2.60.40.3140">
    <property type="match status" value="1"/>
</dbReference>
<evidence type="ECO:0000313" key="3">
    <source>
        <dbReference type="EMBL" id="QKM62690.1"/>
    </source>
</evidence>
<protein>
    <recommendedName>
        <fullName evidence="5">Transglutaminase-like superfamily protein</fullName>
    </recommendedName>
</protein>
<organism evidence="3 4">
    <name type="scientific">Polynucleobacter antarcticus</name>
    <dbReference type="NCBI Taxonomy" id="1743162"/>
    <lineage>
        <taxon>Bacteria</taxon>
        <taxon>Pseudomonadati</taxon>
        <taxon>Pseudomonadota</taxon>
        <taxon>Betaproteobacteria</taxon>
        <taxon>Burkholderiales</taxon>
        <taxon>Burkholderiaceae</taxon>
        <taxon>Polynucleobacter</taxon>
    </lineage>
</organism>
<evidence type="ECO:0008006" key="5">
    <source>
        <dbReference type="Google" id="ProtNLM"/>
    </source>
</evidence>
<dbReference type="AlphaFoldDB" id="A0A6M9PIH3"/>
<reference evidence="3 4" key="1">
    <citation type="submission" date="2018-04" db="EMBL/GenBank/DDBJ databases">
        <title>Polynucleobacter sp. LimPoW16 genome.</title>
        <authorList>
            <person name="Hahn M.W."/>
        </authorList>
    </citation>
    <scope>NUCLEOTIDE SEQUENCE [LARGE SCALE GENOMIC DNA]</scope>
    <source>
        <strain evidence="3 4">LimPoW16</strain>
    </source>
</reference>
<accession>A0A6M9PIH3</accession>
<proteinExistence type="predicted"/>
<evidence type="ECO:0000259" key="1">
    <source>
        <dbReference type="Pfam" id="PF01841"/>
    </source>
</evidence>
<feature type="domain" description="DUF3857" evidence="2">
    <location>
        <begin position="54"/>
        <end position="209"/>
    </location>
</feature>
<dbReference type="InterPro" id="IPR038765">
    <property type="entry name" value="Papain-like_cys_pep_sf"/>
</dbReference>